<evidence type="ECO:0000313" key="3">
    <source>
        <dbReference type="Proteomes" id="UP000285908"/>
    </source>
</evidence>
<dbReference type="RefSeq" id="WP_127907315.1">
    <property type="nucleotide sequence ID" value="NZ_RQXX01000005.1"/>
</dbReference>
<dbReference type="EMBL" id="RQXX01000005">
    <property type="protein sequence ID" value="RVV97189.1"/>
    <property type="molecule type" value="Genomic_DNA"/>
</dbReference>
<reference evidence="2 3" key="1">
    <citation type="submission" date="2018-11" db="EMBL/GenBank/DDBJ databases">
        <title>Mesobaculum littorinae gen. nov., sp. nov., isolated from Littorina scabra that represents a novel genus of the order Rhodobacteraceae.</title>
        <authorList>
            <person name="Li F."/>
        </authorList>
    </citation>
    <scope>NUCLEOTIDE SEQUENCE [LARGE SCALE GENOMIC DNA]</scope>
    <source>
        <strain evidence="2 3">M0103</strain>
    </source>
</reference>
<gene>
    <name evidence="2" type="ORF">EKE94_14280</name>
</gene>
<evidence type="ECO:0000313" key="2">
    <source>
        <dbReference type="EMBL" id="RVV97189.1"/>
    </source>
</evidence>
<name>A0A438AET0_9RHOB</name>
<feature type="region of interest" description="Disordered" evidence="1">
    <location>
        <begin position="93"/>
        <end position="113"/>
    </location>
</feature>
<keyword evidence="3" id="KW-1185">Reference proteome</keyword>
<sequence length="113" mass="12572">MATGHGRPLGQPQQLTWFGMALGQVARRFLTPDRPDRRGYGFALQYQLVDLPELRDDFLRLVCSAGASIRPISRPSSGSKACFRVDHFCAGRPGDARTSAEEEQPKTFDEYLG</sequence>
<accession>A0A438AET0</accession>
<protein>
    <submittedName>
        <fullName evidence="2">Uncharacterized protein</fullName>
    </submittedName>
</protein>
<organism evidence="2 3">
    <name type="scientific">Mesobaculum littorinae</name>
    <dbReference type="NCBI Taxonomy" id="2486419"/>
    <lineage>
        <taxon>Bacteria</taxon>
        <taxon>Pseudomonadati</taxon>
        <taxon>Pseudomonadota</taxon>
        <taxon>Alphaproteobacteria</taxon>
        <taxon>Rhodobacterales</taxon>
        <taxon>Roseobacteraceae</taxon>
        <taxon>Mesobaculum</taxon>
    </lineage>
</organism>
<evidence type="ECO:0000256" key="1">
    <source>
        <dbReference type="SAM" id="MobiDB-lite"/>
    </source>
</evidence>
<comment type="caution">
    <text evidence="2">The sequence shown here is derived from an EMBL/GenBank/DDBJ whole genome shotgun (WGS) entry which is preliminary data.</text>
</comment>
<proteinExistence type="predicted"/>
<dbReference type="Proteomes" id="UP000285908">
    <property type="component" value="Unassembled WGS sequence"/>
</dbReference>
<dbReference type="AlphaFoldDB" id="A0A438AET0"/>